<evidence type="ECO:0000256" key="1">
    <source>
        <dbReference type="SAM" id="MobiDB-lite"/>
    </source>
</evidence>
<dbReference type="PANTHER" id="PTHR15410:SF2">
    <property type="entry name" value="HIRA-INTERACTING PROTEIN 3"/>
    <property type="match status" value="1"/>
</dbReference>
<sequence length="228" mass="25999">MLSSTALCEKEYTIFSKPLISDSEFQSADSLSSASLDESDNIEDKPLQNLTVCVQDIYCNLSCGSLKEDTESVPSNKKRKFNVIKDEKKNTEYSKKLANLKKYLKMCDYRINSYAKLFEHCKTVKSKEDKLLSILKDLGVEGRPTLQKCKKIRLEREKAREVAELDCSNIIQARCRHSAKKEVIKHPRAKYSFGDLSVDSEASVSDASIHDVQPRKRQRISSDEDVNF</sequence>
<gene>
    <name evidence="3 4" type="primary">LOC100204279</name>
</gene>
<reference evidence="3 4" key="1">
    <citation type="submission" date="2025-05" db="UniProtKB">
        <authorList>
            <consortium name="RefSeq"/>
        </authorList>
    </citation>
    <scope>IDENTIFICATION</scope>
</reference>
<organism evidence="2 3">
    <name type="scientific">Hydra vulgaris</name>
    <name type="common">Hydra</name>
    <name type="synonym">Hydra attenuata</name>
    <dbReference type="NCBI Taxonomy" id="6087"/>
    <lineage>
        <taxon>Eukaryota</taxon>
        <taxon>Metazoa</taxon>
        <taxon>Cnidaria</taxon>
        <taxon>Hydrozoa</taxon>
        <taxon>Hydroidolina</taxon>
        <taxon>Anthoathecata</taxon>
        <taxon>Aplanulata</taxon>
        <taxon>Hydridae</taxon>
        <taxon>Hydra</taxon>
    </lineage>
</organism>
<protein>
    <submittedName>
        <fullName evidence="3 4">Uncharacterized protein LOC100204279 isoform X3</fullName>
    </submittedName>
</protein>
<dbReference type="RefSeq" id="XP_065670149.1">
    <property type="nucleotide sequence ID" value="XM_065814077.1"/>
</dbReference>
<dbReference type="RefSeq" id="XP_065670148.1">
    <property type="nucleotide sequence ID" value="XM_065814076.1"/>
</dbReference>
<evidence type="ECO:0000313" key="3">
    <source>
        <dbReference type="RefSeq" id="XP_065670148.1"/>
    </source>
</evidence>
<name>A0ABM4D760_HYDVU</name>
<accession>A0ABM4D760</accession>
<dbReference type="Proteomes" id="UP001652625">
    <property type="component" value="Chromosome 12"/>
</dbReference>
<evidence type="ECO:0000313" key="4">
    <source>
        <dbReference type="RefSeq" id="XP_065670149.1"/>
    </source>
</evidence>
<dbReference type="GeneID" id="100204279"/>
<dbReference type="InterPro" id="IPR037647">
    <property type="entry name" value="HIRIP3"/>
</dbReference>
<keyword evidence="2" id="KW-1185">Reference proteome</keyword>
<proteinExistence type="predicted"/>
<evidence type="ECO:0000313" key="2">
    <source>
        <dbReference type="Proteomes" id="UP001652625"/>
    </source>
</evidence>
<dbReference type="PANTHER" id="PTHR15410">
    <property type="entry name" value="HIRA-INTERACTING PROTEIN 3"/>
    <property type="match status" value="1"/>
</dbReference>
<feature type="region of interest" description="Disordered" evidence="1">
    <location>
        <begin position="202"/>
        <end position="228"/>
    </location>
</feature>